<feature type="domain" description="RNA polymerase sigma factor 70 region 4 type 2" evidence="6">
    <location>
        <begin position="123"/>
        <end position="175"/>
    </location>
</feature>
<name>A0A8J3DBS2_9BACT</name>
<dbReference type="GO" id="GO:0006352">
    <property type="term" value="P:DNA-templated transcription initiation"/>
    <property type="evidence" value="ECO:0007669"/>
    <property type="project" value="InterPro"/>
</dbReference>
<proteinExistence type="inferred from homology"/>
<evidence type="ECO:0000313" key="7">
    <source>
        <dbReference type="EMBL" id="GHB86624.1"/>
    </source>
</evidence>
<dbReference type="InterPro" id="IPR014327">
    <property type="entry name" value="RNA_pol_sigma70_bacteroid"/>
</dbReference>
<dbReference type="InterPro" id="IPR036388">
    <property type="entry name" value="WH-like_DNA-bd_sf"/>
</dbReference>
<dbReference type="PANTHER" id="PTHR43133">
    <property type="entry name" value="RNA POLYMERASE ECF-TYPE SIGMA FACTO"/>
    <property type="match status" value="1"/>
</dbReference>
<sequence>MAAVKDLNDEHLTTLLREGRRAAFAEIYQRYWCKLYSIAYYQTGVREEAEELVQEVFLKLWSRRAEVVIQHLGLYLTVAIKNQAYDYIKSQISSRKYQEYLIFQEIHHHPATDDIVNFTDLAEAVEDALGRLPEKSAEVFKRSRFENQSVREIAAGLNLSEKAVEYHITKSLRFLKENLKHYHTDN</sequence>
<keyword evidence="3" id="KW-0731">Sigma factor</keyword>
<keyword evidence="8" id="KW-1185">Reference proteome</keyword>
<dbReference type="SUPFAM" id="SSF88659">
    <property type="entry name" value="Sigma3 and sigma4 domains of RNA polymerase sigma factors"/>
    <property type="match status" value="1"/>
</dbReference>
<dbReference type="SUPFAM" id="SSF88946">
    <property type="entry name" value="Sigma2 domain of RNA polymerase sigma factors"/>
    <property type="match status" value="1"/>
</dbReference>
<organism evidence="7 8">
    <name type="scientific">Persicitalea jodogahamensis</name>
    <dbReference type="NCBI Taxonomy" id="402147"/>
    <lineage>
        <taxon>Bacteria</taxon>
        <taxon>Pseudomonadati</taxon>
        <taxon>Bacteroidota</taxon>
        <taxon>Cytophagia</taxon>
        <taxon>Cytophagales</taxon>
        <taxon>Spirosomataceae</taxon>
        <taxon>Persicitalea</taxon>
    </lineage>
</organism>
<dbReference type="EMBL" id="BMXF01000007">
    <property type="protein sequence ID" value="GHB86624.1"/>
    <property type="molecule type" value="Genomic_DNA"/>
</dbReference>
<evidence type="ECO:0000256" key="1">
    <source>
        <dbReference type="ARBA" id="ARBA00010641"/>
    </source>
</evidence>
<dbReference type="Pfam" id="PF04542">
    <property type="entry name" value="Sigma70_r2"/>
    <property type="match status" value="1"/>
</dbReference>
<dbReference type="InterPro" id="IPR013249">
    <property type="entry name" value="RNA_pol_sigma70_r4_t2"/>
</dbReference>
<dbReference type="Proteomes" id="UP000598271">
    <property type="component" value="Unassembled WGS sequence"/>
</dbReference>
<dbReference type="GO" id="GO:0016987">
    <property type="term" value="F:sigma factor activity"/>
    <property type="evidence" value="ECO:0007669"/>
    <property type="project" value="UniProtKB-KW"/>
</dbReference>
<comment type="similarity">
    <text evidence="1">Belongs to the sigma-70 factor family. ECF subfamily.</text>
</comment>
<evidence type="ECO:0000313" key="8">
    <source>
        <dbReference type="Proteomes" id="UP000598271"/>
    </source>
</evidence>
<protein>
    <submittedName>
        <fullName evidence="7">RNA polymerase sigma-70 factor</fullName>
    </submittedName>
</protein>
<dbReference type="InterPro" id="IPR007627">
    <property type="entry name" value="RNA_pol_sigma70_r2"/>
</dbReference>
<evidence type="ECO:0000256" key="3">
    <source>
        <dbReference type="ARBA" id="ARBA00023082"/>
    </source>
</evidence>
<dbReference type="Pfam" id="PF08281">
    <property type="entry name" value="Sigma70_r4_2"/>
    <property type="match status" value="1"/>
</dbReference>
<dbReference type="InterPro" id="IPR014284">
    <property type="entry name" value="RNA_pol_sigma-70_dom"/>
</dbReference>
<keyword evidence="2" id="KW-0805">Transcription regulation</keyword>
<dbReference type="InterPro" id="IPR013324">
    <property type="entry name" value="RNA_pol_sigma_r3/r4-like"/>
</dbReference>
<dbReference type="PANTHER" id="PTHR43133:SF46">
    <property type="entry name" value="RNA POLYMERASE SIGMA-70 FACTOR ECF SUBFAMILY"/>
    <property type="match status" value="1"/>
</dbReference>
<dbReference type="GO" id="GO:0003677">
    <property type="term" value="F:DNA binding"/>
    <property type="evidence" value="ECO:0007669"/>
    <property type="project" value="InterPro"/>
</dbReference>
<dbReference type="Gene3D" id="1.10.1740.10">
    <property type="match status" value="1"/>
</dbReference>
<gene>
    <name evidence="7" type="ORF">GCM10007390_47820</name>
</gene>
<evidence type="ECO:0000256" key="4">
    <source>
        <dbReference type="ARBA" id="ARBA00023163"/>
    </source>
</evidence>
<dbReference type="InterPro" id="IPR013325">
    <property type="entry name" value="RNA_pol_sigma_r2"/>
</dbReference>
<comment type="caution">
    <text evidence="7">The sequence shown here is derived from an EMBL/GenBank/DDBJ whole genome shotgun (WGS) entry which is preliminary data.</text>
</comment>
<dbReference type="AlphaFoldDB" id="A0A8J3DBS2"/>
<evidence type="ECO:0000259" key="6">
    <source>
        <dbReference type="Pfam" id="PF08281"/>
    </source>
</evidence>
<keyword evidence="4" id="KW-0804">Transcription</keyword>
<dbReference type="Gene3D" id="1.10.10.10">
    <property type="entry name" value="Winged helix-like DNA-binding domain superfamily/Winged helix DNA-binding domain"/>
    <property type="match status" value="1"/>
</dbReference>
<dbReference type="NCBIfam" id="TIGR02937">
    <property type="entry name" value="sigma70-ECF"/>
    <property type="match status" value="1"/>
</dbReference>
<feature type="domain" description="RNA polymerase sigma-70 region 2" evidence="5">
    <location>
        <begin position="28"/>
        <end position="91"/>
    </location>
</feature>
<accession>A0A8J3DBS2</accession>
<dbReference type="RefSeq" id="WP_189568320.1">
    <property type="nucleotide sequence ID" value="NZ_BMXF01000007.1"/>
</dbReference>
<dbReference type="NCBIfam" id="TIGR02985">
    <property type="entry name" value="Sig70_bacteroi1"/>
    <property type="match status" value="1"/>
</dbReference>
<evidence type="ECO:0000259" key="5">
    <source>
        <dbReference type="Pfam" id="PF04542"/>
    </source>
</evidence>
<dbReference type="InterPro" id="IPR039425">
    <property type="entry name" value="RNA_pol_sigma-70-like"/>
</dbReference>
<reference evidence="7 8" key="1">
    <citation type="journal article" date="2014" name="Int. J. Syst. Evol. Microbiol.">
        <title>Complete genome sequence of Corynebacterium casei LMG S-19264T (=DSM 44701T), isolated from a smear-ripened cheese.</title>
        <authorList>
            <consortium name="US DOE Joint Genome Institute (JGI-PGF)"/>
            <person name="Walter F."/>
            <person name="Albersmeier A."/>
            <person name="Kalinowski J."/>
            <person name="Ruckert C."/>
        </authorList>
    </citation>
    <scope>NUCLEOTIDE SEQUENCE [LARGE SCALE GENOMIC DNA]</scope>
    <source>
        <strain evidence="7 8">KCTC 12866</strain>
    </source>
</reference>
<evidence type="ECO:0000256" key="2">
    <source>
        <dbReference type="ARBA" id="ARBA00023015"/>
    </source>
</evidence>